<accession>A0A8S1J4H7</accession>
<sequence>MEAVPGVATDSNCRKLGGISVGGWITLMTIVGMAVGALLGAMGTLWYVGRLERQRRRELAMGTSKMEDGQLAGGSLPSHRGAPSSARDAANAYAPMGTAMYKQQRPSSAELSSFGTMQFVSGVGGGNPQPLQTPPHSRFPTPRRRQPLRPRLLSGGGQQACGPPLLPGSRQQSQELGPSGSELHDRNWSSTHGGVEEAVTTPVVDEPVQVPLRPARTEATHGSEAQGQGPNGQKAAGHIRALSAQLSPKGAAGDCADLDESVHVKLAKQYELHELEPEWHGILAIVDKKLVEQNQRCQRADERPIVMRSLLKSSPRRGAEAAISDAVSCLLKHRIGLASGDKRPDGGGARAAADRDAMDNSQTRLSS</sequence>
<proteinExistence type="predicted"/>
<dbReference type="AlphaFoldDB" id="A0A8S1J4H7"/>
<name>A0A8S1J4H7_9CHLO</name>
<evidence type="ECO:0000256" key="1">
    <source>
        <dbReference type="SAM" id="MobiDB-lite"/>
    </source>
</evidence>
<keyword evidence="2" id="KW-0812">Transmembrane</keyword>
<reference evidence="3" key="1">
    <citation type="submission" date="2020-12" db="EMBL/GenBank/DDBJ databases">
        <authorList>
            <person name="Iha C."/>
        </authorList>
    </citation>
    <scope>NUCLEOTIDE SEQUENCE</scope>
</reference>
<keyword evidence="4" id="KW-1185">Reference proteome</keyword>
<evidence type="ECO:0000313" key="3">
    <source>
        <dbReference type="EMBL" id="CAD7702356.1"/>
    </source>
</evidence>
<feature type="transmembrane region" description="Helical" evidence="2">
    <location>
        <begin position="24"/>
        <end position="48"/>
    </location>
</feature>
<organism evidence="3 4">
    <name type="scientific">Ostreobium quekettii</name>
    <dbReference type="NCBI Taxonomy" id="121088"/>
    <lineage>
        <taxon>Eukaryota</taxon>
        <taxon>Viridiplantae</taxon>
        <taxon>Chlorophyta</taxon>
        <taxon>core chlorophytes</taxon>
        <taxon>Ulvophyceae</taxon>
        <taxon>TCBD clade</taxon>
        <taxon>Bryopsidales</taxon>
        <taxon>Ostreobineae</taxon>
        <taxon>Ostreobiaceae</taxon>
        <taxon>Ostreobium</taxon>
    </lineage>
</organism>
<dbReference type="Proteomes" id="UP000708148">
    <property type="component" value="Unassembled WGS sequence"/>
</dbReference>
<feature type="region of interest" description="Disordered" evidence="1">
    <location>
        <begin position="118"/>
        <end position="237"/>
    </location>
</feature>
<feature type="region of interest" description="Disordered" evidence="1">
    <location>
        <begin position="62"/>
        <end position="87"/>
    </location>
</feature>
<keyword evidence="2" id="KW-1133">Transmembrane helix</keyword>
<feature type="region of interest" description="Disordered" evidence="1">
    <location>
        <begin position="337"/>
        <end position="367"/>
    </location>
</feature>
<protein>
    <submittedName>
        <fullName evidence="3">Uncharacterized protein</fullName>
    </submittedName>
</protein>
<gene>
    <name evidence="3" type="ORF">OSTQU699_LOCUS7713</name>
</gene>
<dbReference type="EMBL" id="CAJHUC010001798">
    <property type="protein sequence ID" value="CAD7702356.1"/>
    <property type="molecule type" value="Genomic_DNA"/>
</dbReference>
<evidence type="ECO:0000256" key="2">
    <source>
        <dbReference type="SAM" id="Phobius"/>
    </source>
</evidence>
<comment type="caution">
    <text evidence="3">The sequence shown here is derived from an EMBL/GenBank/DDBJ whole genome shotgun (WGS) entry which is preliminary data.</text>
</comment>
<keyword evidence="2" id="KW-0472">Membrane</keyword>
<evidence type="ECO:0000313" key="4">
    <source>
        <dbReference type="Proteomes" id="UP000708148"/>
    </source>
</evidence>